<dbReference type="PANTHER" id="PTHR35564">
    <property type="match status" value="1"/>
</dbReference>
<accession>A0A2N7JKC8</accession>
<sequence>MKHFIEDLATQPEKYDFSQAMRLLEQLQSQSTTPLQIQLKSEAMPTGNPQEIQYFSLKGNKAKLRLAKQALSGVKGVIPNYIYEELLAAIHNEDHSLQDFLDVFNQRHFEITYRTNARRWLLVESEQNPKKTALLNHFAALGKEHKEYLQYSLLLSQQSRSITTLKKILNDFFPYSIEVECKAFERRLLPADSLTRIGTNRDFNSRLGQGFLVGKTCLAHFNNLSLFVTPQNRNEFLEIQKDDQFATAVLSLTQHYLKDSTPVAIYLDVKRSYLTRPRLSSNVSIAARLGEIDYLAPERSPNGTVKILLCSS</sequence>
<gene>
    <name evidence="1" type="ORF">BCT54_10910</name>
</gene>
<organism evidence="1 2">
    <name type="scientific">Vibrio splendidus</name>
    <dbReference type="NCBI Taxonomy" id="29497"/>
    <lineage>
        <taxon>Bacteria</taxon>
        <taxon>Pseudomonadati</taxon>
        <taxon>Pseudomonadota</taxon>
        <taxon>Gammaproteobacteria</taxon>
        <taxon>Vibrionales</taxon>
        <taxon>Vibrionaceae</taxon>
        <taxon>Vibrio</taxon>
    </lineage>
</organism>
<evidence type="ECO:0008006" key="3">
    <source>
        <dbReference type="Google" id="ProtNLM"/>
    </source>
</evidence>
<dbReference type="RefSeq" id="WP_102553793.1">
    <property type="nucleotide sequence ID" value="NZ_MCZF01000291.1"/>
</dbReference>
<dbReference type="Pfam" id="PF06996">
    <property type="entry name" value="T6SS_TssG"/>
    <property type="match status" value="1"/>
</dbReference>
<protein>
    <recommendedName>
        <fullName evidence="3">Type VI secretion system baseplate subunit TssG</fullName>
    </recommendedName>
</protein>
<proteinExistence type="predicted"/>
<evidence type="ECO:0000313" key="1">
    <source>
        <dbReference type="EMBL" id="PMM41138.1"/>
    </source>
</evidence>
<dbReference type="InterPro" id="IPR010732">
    <property type="entry name" value="T6SS_TssG-like"/>
</dbReference>
<comment type="caution">
    <text evidence="1">The sequence shown here is derived from an EMBL/GenBank/DDBJ whole genome shotgun (WGS) entry which is preliminary data.</text>
</comment>
<reference evidence="2" key="1">
    <citation type="submission" date="2016-07" db="EMBL/GenBank/DDBJ databases">
        <title>Nontailed viruses are major unrecognized killers of bacteria in the ocean.</title>
        <authorList>
            <person name="Kauffman K."/>
            <person name="Hussain F."/>
            <person name="Yang J."/>
            <person name="Arevalo P."/>
            <person name="Brown J."/>
            <person name="Cutler M."/>
            <person name="Kelly L."/>
            <person name="Polz M.F."/>
        </authorList>
    </citation>
    <scope>NUCLEOTIDE SEQUENCE [LARGE SCALE GENOMIC DNA]</scope>
    <source>
        <strain evidence="2">10N.261.48.B5</strain>
    </source>
</reference>
<dbReference type="AlphaFoldDB" id="A0A2N7JKC8"/>
<evidence type="ECO:0000313" key="2">
    <source>
        <dbReference type="Proteomes" id="UP000235533"/>
    </source>
</evidence>
<name>A0A2N7JKC8_VIBSP</name>
<dbReference type="Proteomes" id="UP000235533">
    <property type="component" value="Unassembled WGS sequence"/>
</dbReference>
<dbReference type="EMBL" id="MCZF01000291">
    <property type="protein sequence ID" value="PMM41138.1"/>
    <property type="molecule type" value="Genomic_DNA"/>
</dbReference>
<dbReference type="PANTHER" id="PTHR35564:SF3">
    <property type="entry name" value="TYPE VI SECRETION SYSTEM BASEPLATE SUBUNIT TSSG"/>
    <property type="match status" value="1"/>
</dbReference>